<keyword evidence="6 7" id="KW-0472">Membrane</keyword>
<feature type="transmembrane region" description="Helical" evidence="7">
    <location>
        <begin position="223"/>
        <end position="243"/>
    </location>
</feature>
<organism evidence="9 10">
    <name type="scientific">Luteipulveratus mongoliensis</name>
    <dbReference type="NCBI Taxonomy" id="571913"/>
    <lineage>
        <taxon>Bacteria</taxon>
        <taxon>Bacillati</taxon>
        <taxon>Actinomycetota</taxon>
        <taxon>Actinomycetes</taxon>
        <taxon>Micrococcales</taxon>
        <taxon>Dermacoccaceae</taxon>
        <taxon>Luteipulveratus</taxon>
    </lineage>
</organism>
<evidence type="ECO:0000256" key="1">
    <source>
        <dbReference type="ARBA" id="ARBA00004651"/>
    </source>
</evidence>
<feature type="transmembrane region" description="Helical" evidence="7">
    <location>
        <begin position="264"/>
        <end position="287"/>
    </location>
</feature>
<dbReference type="RefSeq" id="WP_052589863.1">
    <property type="nucleotide sequence ID" value="NZ_CP011112.1"/>
</dbReference>
<feature type="transmembrane region" description="Helical" evidence="7">
    <location>
        <begin position="197"/>
        <end position="217"/>
    </location>
</feature>
<comment type="similarity">
    <text evidence="2">Belongs to the resistance-nodulation-cell division (RND) (TC 2.A.6) family. MmpL subfamily.</text>
</comment>
<dbReference type="AlphaFoldDB" id="A0A0K1JEX0"/>
<evidence type="ECO:0000256" key="7">
    <source>
        <dbReference type="SAM" id="Phobius"/>
    </source>
</evidence>
<evidence type="ECO:0000313" key="9">
    <source>
        <dbReference type="EMBL" id="AKU15150.1"/>
    </source>
</evidence>
<dbReference type="Pfam" id="PF03176">
    <property type="entry name" value="MMPL"/>
    <property type="match status" value="2"/>
</dbReference>
<gene>
    <name evidence="9" type="ORF">VV02_03515</name>
</gene>
<keyword evidence="5 7" id="KW-1133">Transmembrane helix</keyword>
<keyword evidence="4 7" id="KW-0812">Transmembrane</keyword>
<dbReference type="Gene3D" id="1.20.1640.10">
    <property type="entry name" value="Multidrug efflux transporter AcrB transmembrane domain"/>
    <property type="match status" value="2"/>
</dbReference>
<evidence type="ECO:0000313" key="10">
    <source>
        <dbReference type="Proteomes" id="UP000066480"/>
    </source>
</evidence>
<evidence type="ECO:0000256" key="4">
    <source>
        <dbReference type="ARBA" id="ARBA00022692"/>
    </source>
</evidence>
<feature type="transmembrane region" description="Helical" evidence="7">
    <location>
        <begin position="609"/>
        <end position="632"/>
    </location>
</feature>
<feature type="domain" description="SSD" evidence="8">
    <location>
        <begin position="187"/>
        <end position="318"/>
    </location>
</feature>
<name>A0A0K1JEX0_9MICO</name>
<feature type="transmembrane region" description="Helical" evidence="7">
    <location>
        <begin position="354"/>
        <end position="373"/>
    </location>
</feature>
<dbReference type="SUPFAM" id="SSF82866">
    <property type="entry name" value="Multidrug efflux transporter AcrB transmembrane domain"/>
    <property type="match status" value="2"/>
</dbReference>
<evidence type="ECO:0000256" key="3">
    <source>
        <dbReference type="ARBA" id="ARBA00022475"/>
    </source>
</evidence>
<protein>
    <submittedName>
        <fullName evidence="9">Membrane protein</fullName>
    </submittedName>
</protein>
<dbReference type="InterPro" id="IPR000731">
    <property type="entry name" value="SSD"/>
</dbReference>
<sequence>MQSPARWATRRPWHALAAWLFVLIAVTGASFAVGSSHHDSTELPGTESQHVSDALAGTRDALDEVQVVFKANGGNVAADPAVRTTIADLRANDAVNAVSPPSAQAGSLSKDGRTGFATVTLKTIPEETDPAQVRDIIDTAEKHQTGSLQIALGGDAVRNASQEGGAAEGIGMMAALVILVILFGSLLAALLPMLTALFAVGSAVGAVALVSHLAAVPSYAPPMMMLVGLGVGIDYALLIFTRFRSELLAGRTREQATAIALRTAGRSVLFAGVTVIIALVGLVVLGLGSMQGLALSVAMTVLLTMVASMTLLPGLLTLFSKRIEKHVRKRAAKRTKVQGDAWRRVSDGVRRRPWLALLVAVPLMLVLAVPALGMRLGFSDAGTDASSATSRKAYDMLADGFGPGVNGPLYVLAEGTPQQAGAAAQALRSVEGVAGVNGPMGEPGRPSALIVIPEGGPASDATVDLVHRLRDTALPKISANSGGTYSVGGSTAGAIDFADAVKGRLPWFIVLVVGLSSVLLMAVFRSVLIPLKAAVLNVLSIGAAFGIMTWVYGDGHLGVPSGPIEAFLPVICFSVVFGLSMDYEVFLVSRMHEEWRRSGDAHHAVREGLASTGAVITAAAAIMVVVFGAFMLSPDRMLGQMGLGLASAVLLDAVLVRCLIVPAVMHLLGDKAWWLPGWLDRSLPRIRLEDNVIEQSEQLHPVQPVPTR</sequence>
<evidence type="ECO:0000256" key="2">
    <source>
        <dbReference type="ARBA" id="ARBA00010157"/>
    </source>
</evidence>
<reference evidence="9 10" key="1">
    <citation type="submission" date="2015-03" db="EMBL/GenBank/DDBJ databases">
        <title>Luteipulveratus halotolerans sp. nov., a novel actinobacterium (Dermacoccaceae) from Sarawak, Malaysia.</title>
        <authorList>
            <person name="Juboi H."/>
            <person name="Basik A."/>
            <person name="Shamsul S.S."/>
            <person name="Arnold P."/>
            <person name="Schmitt E.K."/>
            <person name="Sanglier J.-J."/>
            <person name="Yeo T."/>
        </authorList>
    </citation>
    <scope>NUCLEOTIDE SEQUENCE [LARGE SCALE GENOMIC DNA]</scope>
    <source>
        <strain evidence="9 10">MN07-A0370</strain>
    </source>
</reference>
<dbReference type="OrthoDB" id="7051771at2"/>
<evidence type="ECO:0000256" key="5">
    <source>
        <dbReference type="ARBA" id="ARBA00022989"/>
    </source>
</evidence>
<dbReference type="PANTHER" id="PTHR33406">
    <property type="entry name" value="MEMBRANE PROTEIN MJ1562-RELATED"/>
    <property type="match status" value="1"/>
</dbReference>
<dbReference type="InterPro" id="IPR050545">
    <property type="entry name" value="Mycobact_MmpL"/>
</dbReference>
<dbReference type="Proteomes" id="UP000066480">
    <property type="component" value="Chromosome"/>
</dbReference>
<feature type="transmembrane region" description="Helical" evidence="7">
    <location>
        <begin position="505"/>
        <end position="524"/>
    </location>
</feature>
<dbReference type="KEGG" id="lmoi:VV02_03515"/>
<evidence type="ECO:0000259" key="8">
    <source>
        <dbReference type="PROSITE" id="PS50156"/>
    </source>
</evidence>
<dbReference type="InterPro" id="IPR004869">
    <property type="entry name" value="MMPL_dom"/>
</dbReference>
<comment type="subcellular location">
    <subcellularLocation>
        <location evidence="1">Cell membrane</location>
        <topology evidence="1">Multi-pass membrane protein</topology>
    </subcellularLocation>
</comment>
<feature type="transmembrane region" description="Helical" evidence="7">
    <location>
        <begin position="564"/>
        <end position="588"/>
    </location>
</feature>
<feature type="transmembrane region" description="Helical" evidence="7">
    <location>
        <begin position="293"/>
        <end position="319"/>
    </location>
</feature>
<keyword evidence="3" id="KW-1003">Cell membrane</keyword>
<dbReference type="PATRIC" id="fig|571913.6.peg.721"/>
<accession>A0A0K1JEX0</accession>
<dbReference type="GO" id="GO:0005886">
    <property type="term" value="C:plasma membrane"/>
    <property type="evidence" value="ECO:0007669"/>
    <property type="project" value="UniProtKB-SubCell"/>
</dbReference>
<evidence type="ECO:0000256" key="6">
    <source>
        <dbReference type="ARBA" id="ARBA00023136"/>
    </source>
</evidence>
<feature type="transmembrane region" description="Helical" evidence="7">
    <location>
        <begin position="169"/>
        <end position="190"/>
    </location>
</feature>
<keyword evidence="10" id="KW-1185">Reference proteome</keyword>
<feature type="transmembrane region" description="Helical" evidence="7">
    <location>
        <begin position="644"/>
        <end position="668"/>
    </location>
</feature>
<dbReference type="EMBL" id="CP011112">
    <property type="protein sequence ID" value="AKU15150.1"/>
    <property type="molecule type" value="Genomic_DNA"/>
</dbReference>
<feature type="transmembrane region" description="Helical" evidence="7">
    <location>
        <begin position="531"/>
        <end position="552"/>
    </location>
</feature>
<dbReference type="PROSITE" id="PS50156">
    <property type="entry name" value="SSD"/>
    <property type="match status" value="1"/>
</dbReference>
<dbReference type="PANTHER" id="PTHR33406:SF11">
    <property type="entry name" value="MEMBRANE PROTEIN SCO6666-RELATED"/>
    <property type="match status" value="1"/>
</dbReference>
<proteinExistence type="inferred from homology"/>